<protein>
    <submittedName>
        <fullName evidence="2">Uncharacterized protein</fullName>
    </submittedName>
</protein>
<dbReference type="Proteomes" id="UP000688947">
    <property type="component" value="Unassembled WGS sequence"/>
</dbReference>
<accession>A0A8T1TMK8</accession>
<dbReference type="EMBL" id="JAENGZ010002338">
    <property type="protein sequence ID" value="KAG6944042.1"/>
    <property type="molecule type" value="Genomic_DNA"/>
</dbReference>
<dbReference type="OrthoDB" id="155315at2759"/>
<gene>
    <name evidence="2" type="ORF">JG687_00018086</name>
</gene>
<evidence type="ECO:0000313" key="2">
    <source>
        <dbReference type="EMBL" id="KAG6944042.1"/>
    </source>
</evidence>
<feature type="region of interest" description="Disordered" evidence="1">
    <location>
        <begin position="102"/>
        <end position="135"/>
    </location>
</feature>
<comment type="caution">
    <text evidence="2">The sequence shown here is derived from an EMBL/GenBank/DDBJ whole genome shotgun (WGS) entry which is preliminary data.</text>
</comment>
<evidence type="ECO:0000313" key="3">
    <source>
        <dbReference type="Proteomes" id="UP000688947"/>
    </source>
</evidence>
<dbReference type="VEuPathDB" id="FungiDB:PC110_g19975"/>
<evidence type="ECO:0000256" key="1">
    <source>
        <dbReference type="SAM" id="MobiDB-lite"/>
    </source>
</evidence>
<proteinExistence type="predicted"/>
<name>A0A8T1TMK8_9STRA</name>
<dbReference type="AlphaFoldDB" id="A0A8T1TMK8"/>
<sequence length="360" mass="41050">MADAEDSKLKLFWIISNNKKLLESNGLSKTITPVLNDHEVYNKGYVWVDATTIKIFGKESNLPDPAATKIINWQTTLTTFLKTVAERGLELTFVGKKDKERSVNPYQSIDDDEKEPRHGVKSGLDEGNDEKRSIPENDAKQIIYEYYHHLLKKRVKIPFPLKPIVNSKEGPKPHPNYYFGNPMRDRVLNIRNSKHKAVYGNVLTDLFKTIRWMDTFELLLNELTDSYHAATEDGGVRTTEKENAVENVKILREVIFSNAFDIKEVSTEPYDYDEALQKLHDESEAAFMKYGEAQERYEEAKESVRGSNSKSARSALKAATSAMRATKAVFNIKRKAYNEAHEFRELPRGSGLKGRGLRGA</sequence>
<organism evidence="2 3">
    <name type="scientific">Phytophthora cactorum</name>
    <dbReference type="NCBI Taxonomy" id="29920"/>
    <lineage>
        <taxon>Eukaryota</taxon>
        <taxon>Sar</taxon>
        <taxon>Stramenopiles</taxon>
        <taxon>Oomycota</taxon>
        <taxon>Peronosporomycetes</taxon>
        <taxon>Peronosporales</taxon>
        <taxon>Peronosporaceae</taxon>
        <taxon>Phytophthora</taxon>
    </lineage>
</organism>
<reference evidence="2" key="1">
    <citation type="submission" date="2021-01" db="EMBL/GenBank/DDBJ databases">
        <title>Phytophthora aleatoria, a newly-described species from Pinus radiata is distinct from Phytophthora cactorum isolates based on comparative genomics.</title>
        <authorList>
            <person name="Mcdougal R."/>
            <person name="Panda P."/>
            <person name="Williams N."/>
            <person name="Studholme D.J."/>
        </authorList>
    </citation>
    <scope>NUCLEOTIDE SEQUENCE</scope>
    <source>
        <strain evidence="2">NZFS 3830</strain>
    </source>
</reference>